<dbReference type="SUPFAM" id="SSF51556">
    <property type="entry name" value="Metallo-dependent hydrolases"/>
    <property type="match status" value="1"/>
</dbReference>
<name>A0AAD6LY59_9ROSI</name>
<evidence type="ECO:0000313" key="2">
    <source>
        <dbReference type="Proteomes" id="UP001164929"/>
    </source>
</evidence>
<sequence length="413" mass="45994">MAYAVSNLSTGPFPAGVILHSFLGSAEMVPEFAKLGAYFSFSGFLMSMKKEKATKMLKAVSSDRILLETDAPDALPNGKFGSLFLVDGGIFHPEGENSSSNADSLRDVTFASLLDITKQELAELSYANAVRLFSYEGSKAFVRSELPTTTTPAFVTQSNSNYECHQMASRDVSSWLSKSPSPSEVQLHVHGMPFSVDKNHSFTKLGGSRLLGEPIKNSTCNEDSEDEELYNPPHTSNESAWSPTRICGSISLSICKEVGRFREKNETIYKKGSLRFVWNAAMIVESGFEIRIGKQLDQAEVKDLLIPSQAELIEEFLMEVASDIDLRIDSVVCGAVAVARHNHKEVQEFDDKFEESVVEDEENEVKMGFDEEEVRVEMEKMSIKMMELERECCIMRKEIEHGCTHQKSKKGQS</sequence>
<keyword evidence="2" id="KW-1185">Reference proteome</keyword>
<dbReference type="EMBL" id="JAQIZT010000013">
    <property type="protein sequence ID" value="KAJ6973937.1"/>
    <property type="molecule type" value="Genomic_DNA"/>
</dbReference>
<reference evidence="1" key="1">
    <citation type="journal article" date="2023" name="Mol. Ecol. Resour.">
        <title>Chromosome-level genome assembly of a triploid poplar Populus alba 'Berolinensis'.</title>
        <authorList>
            <person name="Chen S."/>
            <person name="Yu Y."/>
            <person name="Wang X."/>
            <person name="Wang S."/>
            <person name="Zhang T."/>
            <person name="Zhou Y."/>
            <person name="He R."/>
            <person name="Meng N."/>
            <person name="Wang Y."/>
            <person name="Liu W."/>
            <person name="Liu Z."/>
            <person name="Liu J."/>
            <person name="Guo Q."/>
            <person name="Huang H."/>
            <person name="Sederoff R.R."/>
            <person name="Wang G."/>
            <person name="Qu G."/>
            <person name="Chen S."/>
        </authorList>
    </citation>
    <scope>NUCLEOTIDE SEQUENCE</scope>
    <source>
        <strain evidence="1">SC-2020</strain>
    </source>
</reference>
<dbReference type="InterPro" id="IPR032466">
    <property type="entry name" value="Metal_Hydrolase"/>
</dbReference>
<organism evidence="1 2">
    <name type="scientific">Populus alba x Populus x berolinensis</name>
    <dbReference type="NCBI Taxonomy" id="444605"/>
    <lineage>
        <taxon>Eukaryota</taxon>
        <taxon>Viridiplantae</taxon>
        <taxon>Streptophyta</taxon>
        <taxon>Embryophyta</taxon>
        <taxon>Tracheophyta</taxon>
        <taxon>Spermatophyta</taxon>
        <taxon>Magnoliopsida</taxon>
        <taxon>eudicotyledons</taxon>
        <taxon>Gunneridae</taxon>
        <taxon>Pentapetalae</taxon>
        <taxon>rosids</taxon>
        <taxon>fabids</taxon>
        <taxon>Malpighiales</taxon>
        <taxon>Salicaceae</taxon>
        <taxon>Saliceae</taxon>
        <taxon>Populus</taxon>
    </lineage>
</organism>
<protein>
    <submittedName>
        <fullName evidence="1">Uncharacterized protein</fullName>
    </submittedName>
</protein>
<comment type="caution">
    <text evidence="1">The sequence shown here is derived from an EMBL/GenBank/DDBJ whole genome shotgun (WGS) entry which is preliminary data.</text>
</comment>
<dbReference type="PANTHER" id="PTHR47176:SF1">
    <property type="entry name" value="OS04G0577500 PROTEIN"/>
    <property type="match status" value="1"/>
</dbReference>
<accession>A0AAD6LY59</accession>
<dbReference type="InterPro" id="IPR001130">
    <property type="entry name" value="TatD-like"/>
</dbReference>
<dbReference type="PANTHER" id="PTHR47176">
    <property type="entry name" value="OSJNBA0020J04.13 PROTEIN"/>
    <property type="match status" value="1"/>
</dbReference>
<dbReference type="Proteomes" id="UP001164929">
    <property type="component" value="Chromosome 13"/>
</dbReference>
<dbReference type="AlphaFoldDB" id="A0AAD6LY59"/>
<dbReference type="GO" id="GO:0016788">
    <property type="term" value="F:hydrolase activity, acting on ester bonds"/>
    <property type="evidence" value="ECO:0007669"/>
    <property type="project" value="InterPro"/>
</dbReference>
<gene>
    <name evidence="1" type="ORF">NC653_030087</name>
</gene>
<evidence type="ECO:0000313" key="1">
    <source>
        <dbReference type="EMBL" id="KAJ6973937.1"/>
    </source>
</evidence>
<dbReference type="Pfam" id="PF01026">
    <property type="entry name" value="TatD_DNase"/>
    <property type="match status" value="1"/>
</dbReference>
<proteinExistence type="predicted"/>
<dbReference type="Gene3D" id="3.20.20.140">
    <property type="entry name" value="Metal-dependent hydrolases"/>
    <property type="match status" value="1"/>
</dbReference>